<reference evidence="4 5" key="1">
    <citation type="submission" date="2020-02" db="EMBL/GenBank/DDBJ databases">
        <authorList>
            <person name="Sun Q."/>
        </authorList>
    </citation>
    <scope>NUCLEOTIDE SEQUENCE [LARGE SCALE GENOMIC DNA]</scope>
    <source>
        <strain evidence="4 5">CCBAU 03386</strain>
    </source>
</reference>
<dbReference type="Pfam" id="PF13343">
    <property type="entry name" value="SBP_bac_6"/>
    <property type="match status" value="1"/>
</dbReference>
<feature type="binding site" evidence="3">
    <location>
        <position position="197"/>
    </location>
    <ligand>
        <name>Fe cation</name>
        <dbReference type="ChEBI" id="CHEBI:24875"/>
    </ligand>
</feature>
<dbReference type="PANTHER" id="PTHR30006:SF15">
    <property type="entry name" value="IRON-UTILIZATION PERIPLASMIC PROTEIN"/>
    <property type="match status" value="1"/>
</dbReference>
<gene>
    <name evidence="4" type="ORF">G9X64_12245</name>
</gene>
<keyword evidence="2" id="KW-0732">Signal</keyword>
<dbReference type="AlphaFoldDB" id="A0A7Y3WER5"/>
<feature type="binding site" evidence="3">
    <location>
        <position position="198"/>
    </location>
    <ligand>
        <name>Fe cation</name>
        <dbReference type="ChEBI" id="CHEBI:24875"/>
    </ligand>
</feature>
<protein>
    <submittedName>
        <fullName evidence="4">Extracellular solute-binding protein</fullName>
    </submittedName>
</protein>
<comment type="similarity">
    <text evidence="1">Belongs to the bacterial solute-binding protein 1 family.</text>
</comment>
<evidence type="ECO:0000256" key="1">
    <source>
        <dbReference type="ARBA" id="ARBA00008520"/>
    </source>
</evidence>
<keyword evidence="3" id="KW-0408">Iron</keyword>
<dbReference type="SUPFAM" id="SSF53850">
    <property type="entry name" value="Periplasmic binding protein-like II"/>
    <property type="match status" value="1"/>
</dbReference>
<dbReference type="GO" id="GO:0046872">
    <property type="term" value="F:metal ion binding"/>
    <property type="evidence" value="ECO:0007669"/>
    <property type="project" value="UniProtKB-KW"/>
</dbReference>
<dbReference type="Proteomes" id="UP000519972">
    <property type="component" value="Unassembled WGS sequence"/>
</dbReference>
<dbReference type="EMBL" id="JABFCN010000020">
    <property type="protein sequence ID" value="NNU37241.1"/>
    <property type="molecule type" value="Genomic_DNA"/>
</dbReference>
<dbReference type="GO" id="GO:0030288">
    <property type="term" value="C:outer membrane-bounded periplasmic space"/>
    <property type="evidence" value="ECO:0007669"/>
    <property type="project" value="TreeGrafter"/>
</dbReference>
<organism evidence="4 5">
    <name type="scientific">Rhizobium sophorae</name>
    <dbReference type="NCBI Taxonomy" id="1535242"/>
    <lineage>
        <taxon>Bacteria</taxon>
        <taxon>Pseudomonadati</taxon>
        <taxon>Pseudomonadota</taxon>
        <taxon>Alphaproteobacteria</taxon>
        <taxon>Hyphomicrobiales</taxon>
        <taxon>Rhizobiaceae</taxon>
        <taxon>Rhizobium/Agrobacterium group</taxon>
        <taxon>Rhizobium</taxon>
    </lineage>
</organism>
<evidence type="ECO:0000313" key="4">
    <source>
        <dbReference type="EMBL" id="NNU37241.1"/>
    </source>
</evidence>
<sequence>MTSASRLHIYSTRHREFTQLIADGFAEETGVAVDITDIKSDAHPRMLAEGTDCLADVVVTLDFRRLMTLARLSLVQPVRSDCLERLVPEHLRDPQGLWFAQSMRARLIFAAKALDKSTYTYGDLAAGEWKDRLIIRSADHMFNTALIAAYLAEHGDGATEDWMKGIAANRPLRMGGDRNVACAIADKSAEIGIANSYYYGEMRSGLGGPEQQEWMKSLRAFIPTFANGRTPVNITGSAVARHARHPELAVAFLEFLAGEKGQRIYADKSYEYPVSPNAPPNDLIREAGELHPDTTPFGIVSRHSARAMELAATIPWN</sequence>
<keyword evidence="3" id="KW-0479">Metal-binding</keyword>
<dbReference type="PANTHER" id="PTHR30006">
    <property type="entry name" value="THIAMINE-BINDING PERIPLASMIC PROTEIN-RELATED"/>
    <property type="match status" value="1"/>
</dbReference>
<dbReference type="PIRSF" id="PIRSF002825">
    <property type="entry name" value="CfbpA"/>
    <property type="match status" value="1"/>
</dbReference>
<proteinExistence type="inferred from homology"/>
<dbReference type="RefSeq" id="WP_171376621.1">
    <property type="nucleotide sequence ID" value="NZ_JABFCN010000020.1"/>
</dbReference>
<accession>A0A7Y3WER5</accession>
<dbReference type="Gene3D" id="3.40.190.10">
    <property type="entry name" value="Periplasmic binding protein-like II"/>
    <property type="match status" value="2"/>
</dbReference>
<keyword evidence="5" id="KW-1185">Reference proteome</keyword>
<evidence type="ECO:0000256" key="2">
    <source>
        <dbReference type="ARBA" id="ARBA00022729"/>
    </source>
</evidence>
<dbReference type="InterPro" id="IPR026045">
    <property type="entry name" value="Ferric-bd"/>
</dbReference>
<feature type="binding site" evidence="3">
    <location>
        <position position="14"/>
    </location>
    <ligand>
        <name>Fe cation</name>
        <dbReference type="ChEBI" id="CHEBI:24875"/>
    </ligand>
</feature>
<name>A0A7Y3WER5_9HYPH</name>
<comment type="caution">
    <text evidence="4">The sequence shown here is derived from an EMBL/GenBank/DDBJ whole genome shotgun (WGS) entry which is preliminary data.</text>
</comment>
<evidence type="ECO:0000256" key="3">
    <source>
        <dbReference type="PIRSR" id="PIRSR002825-1"/>
    </source>
</evidence>
<evidence type="ECO:0000313" key="5">
    <source>
        <dbReference type="Proteomes" id="UP000519972"/>
    </source>
</evidence>